<evidence type="ECO:0000259" key="1">
    <source>
        <dbReference type="Pfam" id="PF03205"/>
    </source>
</evidence>
<dbReference type="NCBIfam" id="TIGR00176">
    <property type="entry name" value="mobB"/>
    <property type="match status" value="1"/>
</dbReference>
<dbReference type="AlphaFoldDB" id="A0A126QXS2"/>
<dbReference type="PANTHER" id="PTHR40072:SF1">
    <property type="entry name" value="MOLYBDOPTERIN-GUANINE DINUCLEOTIDE BIOSYNTHESIS ADAPTER PROTEIN"/>
    <property type="match status" value="1"/>
</dbReference>
<dbReference type="InterPro" id="IPR027417">
    <property type="entry name" value="P-loop_NTPase"/>
</dbReference>
<dbReference type="GO" id="GO:0006777">
    <property type="term" value="P:Mo-molybdopterin cofactor biosynthetic process"/>
    <property type="evidence" value="ECO:0007669"/>
    <property type="project" value="InterPro"/>
</dbReference>
<reference evidence="2 3" key="1">
    <citation type="journal article" date="2016" name="Genome Announc.">
        <title>Draft Genome Sequence of the Rumen Methanogen Methanobrevibacter olleyae YLM1.</title>
        <authorList>
            <person name="Kelly W.J."/>
            <person name="Li D."/>
            <person name="Lambie S.C."/>
            <person name="Cox F."/>
            <person name="Attwood G.T."/>
            <person name="Altermann E."/>
            <person name="Leahy S.C."/>
        </authorList>
    </citation>
    <scope>NUCLEOTIDE SEQUENCE [LARGE SCALE GENOMIC DNA]</scope>
    <source>
        <strain evidence="2 3">YLM1</strain>
    </source>
</reference>
<dbReference type="Pfam" id="PF03205">
    <property type="entry name" value="MobB"/>
    <property type="match status" value="1"/>
</dbReference>
<evidence type="ECO:0000313" key="2">
    <source>
        <dbReference type="EMBL" id="AMK14592.1"/>
    </source>
</evidence>
<gene>
    <name evidence="2" type="ORF">YLM1_0032</name>
</gene>
<keyword evidence="3" id="KW-1185">Reference proteome</keyword>
<dbReference type="InterPro" id="IPR052539">
    <property type="entry name" value="MGD_biosynthesis_adapter"/>
</dbReference>
<dbReference type="GeneID" id="28488329"/>
<accession>A0A126QXS2</accession>
<organism evidence="2 3">
    <name type="scientific">Methanobrevibacter olleyae</name>
    <dbReference type="NCBI Taxonomy" id="294671"/>
    <lineage>
        <taxon>Archaea</taxon>
        <taxon>Methanobacteriati</taxon>
        <taxon>Methanobacteriota</taxon>
        <taxon>Methanomada group</taxon>
        <taxon>Methanobacteria</taxon>
        <taxon>Methanobacteriales</taxon>
        <taxon>Methanobacteriaceae</taxon>
        <taxon>Methanobrevibacter</taxon>
    </lineage>
</organism>
<dbReference type="SUPFAM" id="SSF52540">
    <property type="entry name" value="P-loop containing nucleoside triphosphate hydrolases"/>
    <property type="match status" value="1"/>
</dbReference>
<dbReference type="PANTHER" id="PTHR40072">
    <property type="entry name" value="MOLYBDOPTERIN-GUANINE DINUCLEOTIDE BIOSYNTHESIS ADAPTER PROTEIN-RELATED"/>
    <property type="match status" value="1"/>
</dbReference>
<protein>
    <submittedName>
        <fullName evidence="2">Molybdopterin-guanine dinucleotide biosynthesis protein B MobB</fullName>
    </submittedName>
</protein>
<feature type="domain" description="Molybdopterin-guanine dinucleotide biosynthesis protein B (MobB)" evidence="1">
    <location>
        <begin position="3"/>
        <end position="117"/>
    </location>
</feature>
<reference evidence="3" key="2">
    <citation type="submission" date="2016-02" db="EMBL/GenBank/DDBJ databases">
        <title>The draft genome sequence of the rumen methanogen Methanobrevibacter olleyae YLM1.</title>
        <authorList>
            <consortium name="New Zealand Agricultural Greenhouse Gas Research Centre/Pastoral Greenhouse Gas Research Consortium"/>
            <person name="Kelly W.J."/>
            <person name="Li D."/>
            <person name="Lambie S.C."/>
            <person name="Attwood G.T."/>
            <person name="Altermann E."/>
            <person name="Leahy S.C."/>
        </authorList>
    </citation>
    <scope>NUCLEOTIDE SEQUENCE [LARGE SCALE GENOMIC DNA]</scope>
    <source>
        <strain evidence="3">YLM1</strain>
    </source>
</reference>
<dbReference type="KEGG" id="mol:YLM1_0032"/>
<dbReference type="EMBL" id="CP014265">
    <property type="protein sequence ID" value="AMK14592.1"/>
    <property type="molecule type" value="Genomic_DNA"/>
</dbReference>
<dbReference type="PATRIC" id="fig|294671.3.peg.32"/>
<sequence length="237" mass="27006">MRIISIVGLKNTGKTSLTSKIIKELTNRDFKVASIKHSHHQMEMDHEGTDTYKQMESGSDFVVGVGGRTYFNINERLDLERILFLIKLIENPDFVVIEGFKSYPYAKIATCEEAEDEYTISTVNSFEITDDELLDLVDLIEKRSYDILETLFVDECGYNDAKIIGQAFANGKLDYNPETQAELNLAIDGINIGLNKFVSNYIKQVILGIINPLKTDEYGVKDYNNIDITIKNKKDYF</sequence>
<dbReference type="STRING" id="294671.YLM1_0032"/>
<dbReference type="GO" id="GO:0005525">
    <property type="term" value="F:GTP binding"/>
    <property type="evidence" value="ECO:0007669"/>
    <property type="project" value="InterPro"/>
</dbReference>
<dbReference type="Gene3D" id="3.40.50.300">
    <property type="entry name" value="P-loop containing nucleotide triphosphate hydrolases"/>
    <property type="match status" value="1"/>
</dbReference>
<name>A0A126QXS2_METOL</name>
<dbReference type="Proteomes" id="UP000066376">
    <property type="component" value="Chromosome"/>
</dbReference>
<proteinExistence type="predicted"/>
<evidence type="ECO:0000313" key="3">
    <source>
        <dbReference type="Proteomes" id="UP000066376"/>
    </source>
</evidence>
<dbReference type="RefSeq" id="WP_067145136.1">
    <property type="nucleotide sequence ID" value="NZ_CP014265.1"/>
</dbReference>
<dbReference type="InterPro" id="IPR004435">
    <property type="entry name" value="MobB_dom"/>
</dbReference>